<name>A0A251RHF0_PRUPE</name>
<evidence type="ECO:0000313" key="3">
    <source>
        <dbReference type="Proteomes" id="UP000006882"/>
    </source>
</evidence>
<proteinExistence type="predicted"/>
<sequence>MDRIPPPSDKKEGLFSCWGRLKLKLPWIRELGRQATTRQRNVGNQGGYRYDRVSYEKNFDDGSWDKMNEDSSQRSFSARYAASSFKSHGDK</sequence>
<gene>
    <name evidence="2" type="ORF">PRUPE_1G539100</name>
</gene>
<reference evidence="2 3" key="1">
    <citation type="journal article" date="2013" name="Nat. Genet.">
        <title>The high-quality draft genome of peach (Prunus persica) identifies unique patterns of genetic diversity, domestication and genome evolution.</title>
        <authorList>
            <consortium name="International Peach Genome Initiative"/>
            <person name="Verde I."/>
            <person name="Abbott A.G."/>
            <person name="Scalabrin S."/>
            <person name="Jung S."/>
            <person name="Shu S."/>
            <person name="Marroni F."/>
            <person name="Zhebentyayeva T."/>
            <person name="Dettori M.T."/>
            <person name="Grimwood J."/>
            <person name="Cattonaro F."/>
            <person name="Zuccolo A."/>
            <person name="Rossini L."/>
            <person name="Jenkins J."/>
            <person name="Vendramin E."/>
            <person name="Meisel L.A."/>
            <person name="Decroocq V."/>
            <person name="Sosinski B."/>
            <person name="Prochnik S."/>
            <person name="Mitros T."/>
            <person name="Policriti A."/>
            <person name="Cipriani G."/>
            <person name="Dondini L."/>
            <person name="Ficklin S."/>
            <person name="Goodstein D.M."/>
            <person name="Xuan P."/>
            <person name="Del Fabbro C."/>
            <person name="Aramini V."/>
            <person name="Copetti D."/>
            <person name="Gonzalez S."/>
            <person name="Horner D.S."/>
            <person name="Falchi R."/>
            <person name="Lucas S."/>
            <person name="Mica E."/>
            <person name="Maldonado J."/>
            <person name="Lazzari B."/>
            <person name="Bielenberg D."/>
            <person name="Pirona R."/>
            <person name="Miculan M."/>
            <person name="Barakat A."/>
            <person name="Testolin R."/>
            <person name="Stella A."/>
            <person name="Tartarini S."/>
            <person name="Tonutti P."/>
            <person name="Arus P."/>
            <person name="Orellana A."/>
            <person name="Wells C."/>
            <person name="Main D."/>
            <person name="Vizzotto G."/>
            <person name="Silva H."/>
            <person name="Salamini F."/>
            <person name="Schmutz J."/>
            <person name="Morgante M."/>
            <person name="Rokhsar D.S."/>
        </authorList>
    </citation>
    <scope>NUCLEOTIDE SEQUENCE [LARGE SCALE GENOMIC DNA]</scope>
    <source>
        <strain evidence="3">cv. Nemared</strain>
    </source>
</reference>
<dbReference type="EMBL" id="CM007651">
    <property type="protein sequence ID" value="ONI35489.1"/>
    <property type="molecule type" value="Genomic_DNA"/>
</dbReference>
<accession>A0A251RHF0</accession>
<dbReference type="Proteomes" id="UP000006882">
    <property type="component" value="Chromosome G1"/>
</dbReference>
<dbReference type="AlphaFoldDB" id="A0A251RHF0"/>
<dbReference type="Gramene" id="ONI35489">
    <property type="protein sequence ID" value="ONI35489"/>
    <property type="gene ID" value="PRUPE_1G539100"/>
</dbReference>
<evidence type="ECO:0000256" key="1">
    <source>
        <dbReference type="SAM" id="MobiDB-lite"/>
    </source>
</evidence>
<feature type="compositionally biased region" description="Basic and acidic residues" evidence="1">
    <location>
        <begin position="59"/>
        <end position="72"/>
    </location>
</feature>
<organism evidence="2 3">
    <name type="scientific">Prunus persica</name>
    <name type="common">Peach</name>
    <name type="synonym">Amygdalus persica</name>
    <dbReference type="NCBI Taxonomy" id="3760"/>
    <lineage>
        <taxon>Eukaryota</taxon>
        <taxon>Viridiplantae</taxon>
        <taxon>Streptophyta</taxon>
        <taxon>Embryophyta</taxon>
        <taxon>Tracheophyta</taxon>
        <taxon>Spermatophyta</taxon>
        <taxon>Magnoliopsida</taxon>
        <taxon>eudicotyledons</taxon>
        <taxon>Gunneridae</taxon>
        <taxon>Pentapetalae</taxon>
        <taxon>rosids</taxon>
        <taxon>fabids</taxon>
        <taxon>Rosales</taxon>
        <taxon>Rosaceae</taxon>
        <taxon>Amygdaloideae</taxon>
        <taxon>Amygdaleae</taxon>
        <taxon>Prunus</taxon>
    </lineage>
</organism>
<protein>
    <submittedName>
        <fullName evidence="2">Uncharacterized protein</fullName>
    </submittedName>
</protein>
<feature type="region of interest" description="Disordered" evidence="1">
    <location>
        <begin position="59"/>
        <end position="91"/>
    </location>
</feature>
<keyword evidence="3" id="KW-1185">Reference proteome</keyword>
<feature type="compositionally biased region" description="Low complexity" evidence="1">
    <location>
        <begin position="73"/>
        <end position="91"/>
    </location>
</feature>
<evidence type="ECO:0000313" key="2">
    <source>
        <dbReference type="EMBL" id="ONI35489.1"/>
    </source>
</evidence>